<dbReference type="STRING" id="240292.Ava_0891"/>
<proteinExistence type="predicted"/>
<protein>
    <submittedName>
        <fullName evidence="1">Potassium channel protein</fullName>
    </submittedName>
</protein>
<accession>Q3MES1</accession>
<sequence length="39" mass="4581">MTMLSGKQALEKERSEVLQQLLQQLEDWLETPILMFGFV</sequence>
<dbReference type="EMBL" id="CP000117">
    <property type="protein sequence ID" value="ABA20515.1"/>
    <property type="molecule type" value="Genomic_DNA"/>
</dbReference>
<reference evidence="2" key="1">
    <citation type="journal article" date="2014" name="Stand. Genomic Sci.">
        <title>Complete genome sequence of Anabaena variabilis ATCC 29413.</title>
        <authorList>
            <person name="Thiel T."/>
            <person name="Pratte B.S."/>
            <person name="Zhong J."/>
            <person name="Goodwin L."/>
            <person name="Copeland A."/>
            <person name="Lucas S."/>
            <person name="Han C."/>
            <person name="Pitluck S."/>
            <person name="Land M.L."/>
            <person name="Kyrpides N.C."/>
            <person name="Woyke T."/>
        </authorList>
    </citation>
    <scope>NUCLEOTIDE SEQUENCE [LARGE SCALE GENOMIC DNA]</scope>
    <source>
        <strain evidence="2">ATCC 29413 / PCC 7937</strain>
    </source>
</reference>
<gene>
    <name evidence="1" type="ordered locus">Ava_0891</name>
</gene>
<dbReference type="HOGENOM" id="CLU_3303845_0_0_3"/>
<name>Q3MES1_TRIV2</name>
<dbReference type="Proteomes" id="UP000002533">
    <property type="component" value="Chromosome"/>
</dbReference>
<dbReference type="GO" id="GO:0034220">
    <property type="term" value="P:monoatomic ion transmembrane transport"/>
    <property type="evidence" value="ECO:0007669"/>
    <property type="project" value="UniProtKB-KW"/>
</dbReference>
<keyword evidence="1" id="KW-0407">Ion channel</keyword>
<keyword evidence="1" id="KW-0813">Transport</keyword>
<dbReference type="AlphaFoldDB" id="Q3MES1"/>
<evidence type="ECO:0000313" key="2">
    <source>
        <dbReference type="Proteomes" id="UP000002533"/>
    </source>
</evidence>
<evidence type="ECO:0000313" key="1">
    <source>
        <dbReference type="EMBL" id="ABA20515.1"/>
    </source>
</evidence>
<organism evidence="1 2">
    <name type="scientific">Trichormus variabilis (strain ATCC 29413 / PCC 7937)</name>
    <name type="common">Anabaena variabilis</name>
    <dbReference type="NCBI Taxonomy" id="240292"/>
    <lineage>
        <taxon>Bacteria</taxon>
        <taxon>Bacillati</taxon>
        <taxon>Cyanobacteriota</taxon>
        <taxon>Cyanophyceae</taxon>
        <taxon>Nostocales</taxon>
        <taxon>Nostocaceae</taxon>
        <taxon>Trichormus</taxon>
    </lineage>
</organism>
<dbReference type="KEGG" id="ava:Ava_0891"/>
<keyword evidence="1" id="KW-0406">Ion transport</keyword>